<organism evidence="1 2">
    <name type="scientific">Clostridium brassicae</name>
    <dbReference type="NCBI Taxonomy" id="2999072"/>
    <lineage>
        <taxon>Bacteria</taxon>
        <taxon>Bacillati</taxon>
        <taxon>Bacillota</taxon>
        <taxon>Clostridia</taxon>
        <taxon>Eubacteriales</taxon>
        <taxon>Clostridiaceae</taxon>
        <taxon>Clostridium</taxon>
    </lineage>
</organism>
<reference evidence="1" key="1">
    <citation type="submission" date="2022-12" db="EMBL/GenBank/DDBJ databases">
        <title>Clostridium sp. nov., isolated from industrial wastewater.</title>
        <authorList>
            <person name="Jiayan W."/>
        </authorList>
    </citation>
    <scope>NUCLEOTIDE SEQUENCE</scope>
    <source>
        <strain evidence="1">ZC22-4</strain>
    </source>
</reference>
<dbReference type="RefSeq" id="WP_268060542.1">
    <property type="nucleotide sequence ID" value="NZ_JAPQFJ010000004.1"/>
</dbReference>
<evidence type="ECO:0000313" key="2">
    <source>
        <dbReference type="Proteomes" id="UP001144612"/>
    </source>
</evidence>
<proteinExistence type="predicted"/>
<comment type="caution">
    <text evidence="1">The sequence shown here is derived from an EMBL/GenBank/DDBJ whole genome shotgun (WGS) entry which is preliminary data.</text>
</comment>
<sequence>MFSLLRGGPKILLIQPSNMEEFLKYLETETNFKESDFKFAYEHCGESYTMLCLSYDMKETVIQEDISHVFLAKVQPDTLLCNMINEDKIQLITSSRLAPEIIVMRGVGNLEKVLNAIHKDYGGLIGKFESILSQNNNKGNVIILSQGRLSNNVSLTNTYEKVLYIQEEYYSLFESLRIHALRYANEGLENRDWYELEVKIYDRYGDYELQYERLIRVIDGLELGMILGESWGKDYPRFLMSVEVYRLRFFTVYEPKYIKKILLAMEYSEDGRRLVDYDLYYNRKKIDWTDVIEKKFNGRNDLGYKYRKDILRNLSSKEIDKLKNLEYEILNHQK</sequence>
<gene>
    <name evidence="1" type="ORF">OW729_05860</name>
</gene>
<name>A0ABT4D7J5_9CLOT</name>
<dbReference type="EMBL" id="JAPQFJ010000004">
    <property type="protein sequence ID" value="MCY6958133.1"/>
    <property type="molecule type" value="Genomic_DNA"/>
</dbReference>
<protein>
    <submittedName>
        <fullName evidence="1">Uncharacterized protein</fullName>
    </submittedName>
</protein>
<accession>A0ABT4D7J5</accession>
<keyword evidence="2" id="KW-1185">Reference proteome</keyword>
<evidence type="ECO:0000313" key="1">
    <source>
        <dbReference type="EMBL" id="MCY6958133.1"/>
    </source>
</evidence>
<dbReference type="Proteomes" id="UP001144612">
    <property type="component" value="Unassembled WGS sequence"/>
</dbReference>